<evidence type="ECO:0000259" key="1">
    <source>
        <dbReference type="PROSITE" id="PS50011"/>
    </source>
</evidence>
<dbReference type="InterPro" id="IPR050285">
    <property type="entry name" value="STE20_Ser/Thr_kinase"/>
</dbReference>
<dbReference type="GO" id="GO:0000165">
    <property type="term" value="P:MAPK cascade"/>
    <property type="evidence" value="ECO:0007669"/>
    <property type="project" value="TreeGrafter"/>
</dbReference>
<keyword evidence="2" id="KW-1185">Reference proteome</keyword>
<dbReference type="OrthoDB" id="8957712at2759"/>
<dbReference type="SUPFAM" id="SSF56112">
    <property type="entry name" value="Protein kinase-like (PK-like)"/>
    <property type="match status" value="1"/>
</dbReference>
<name>A0A8J1M7W0_XENLA</name>
<protein>
    <submittedName>
        <fullName evidence="3">Probable serine/threonine-protein kinase mkcA</fullName>
    </submittedName>
</protein>
<dbReference type="RefSeq" id="XP_041437135.1">
    <property type="nucleotide sequence ID" value="XM_041581201.1"/>
</dbReference>
<dbReference type="Proteomes" id="UP000186698">
    <property type="component" value="Chromosome 2L"/>
</dbReference>
<dbReference type="PANTHER" id="PTHR48015">
    <property type="entry name" value="SERINE/THREONINE-PROTEIN KINASE TAO"/>
    <property type="match status" value="1"/>
</dbReference>
<accession>A0A8J1M7W0</accession>
<feature type="domain" description="Protein kinase" evidence="1">
    <location>
        <begin position="1"/>
        <end position="86"/>
    </location>
</feature>
<reference evidence="3" key="1">
    <citation type="submission" date="2025-08" db="UniProtKB">
        <authorList>
            <consortium name="RefSeq"/>
        </authorList>
    </citation>
    <scope>IDENTIFICATION</scope>
    <source>
        <strain evidence="3">J_2021</strain>
        <tissue evidence="3">Erythrocytes</tissue>
    </source>
</reference>
<dbReference type="PANTHER" id="PTHR48015:SF42">
    <property type="entry name" value="SERINE_THREONINE-PROTEIN KINASE MIG-15-LIKE"/>
    <property type="match status" value="1"/>
</dbReference>
<dbReference type="GO" id="GO:0005737">
    <property type="term" value="C:cytoplasm"/>
    <property type="evidence" value="ECO:0007669"/>
    <property type="project" value="TreeGrafter"/>
</dbReference>
<evidence type="ECO:0000313" key="2">
    <source>
        <dbReference type="Proteomes" id="UP000186698"/>
    </source>
</evidence>
<dbReference type="InterPro" id="IPR000719">
    <property type="entry name" value="Prot_kinase_dom"/>
</dbReference>
<keyword evidence="3" id="KW-0808">Transferase</keyword>
<gene>
    <name evidence="3" type="primary">LOC121399664</name>
</gene>
<dbReference type="PROSITE" id="PS50011">
    <property type="entry name" value="PROTEIN_KINASE_DOM"/>
    <property type="match status" value="1"/>
</dbReference>
<sequence length="86" mass="10009">MDVSVTIVKEIEKKEILQEVEVLELIRGHENIIGYYGAYYHRTSVKKPHYEGLWGLCHLENKKVIHHNLRPQNIILTTSADVKISK</sequence>
<dbReference type="GO" id="GO:0005524">
    <property type="term" value="F:ATP binding"/>
    <property type="evidence" value="ECO:0007669"/>
    <property type="project" value="InterPro"/>
</dbReference>
<keyword evidence="3" id="KW-0418">Kinase</keyword>
<dbReference type="GO" id="GO:0004674">
    <property type="term" value="F:protein serine/threonine kinase activity"/>
    <property type="evidence" value="ECO:0007669"/>
    <property type="project" value="TreeGrafter"/>
</dbReference>
<dbReference type="GeneID" id="121399664"/>
<organism evidence="2 3">
    <name type="scientific">Xenopus laevis</name>
    <name type="common">African clawed frog</name>
    <dbReference type="NCBI Taxonomy" id="8355"/>
    <lineage>
        <taxon>Eukaryota</taxon>
        <taxon>Metazoa</taxon>
        <taxon>Chordata</taxon>
        <taxon>Craniata</taxon>
        <taxon>Vertebrata</taxon>
        <taxon>Euteleostomi</taxon>
        <taxon>Amphibia</taxon>
        <taxon>Batrachia</taxon>
        <taxon>Anura</taxon>
        <taxon>Pipoidea</taxon>
        <taxon>Pipidae</taxon>
        <taxon>Xenopodinae</taxon>
        <taxon>Xenopus</taxon>
        <taxon>Xenopus</taxon>
    </lineage>
</organism>
<dbReference type="InterPro" id="IPR011009">
    <property type="entry name" value="Kinase-like_dom_sf"/>
</dbReference>
<dbReference type="GO" id="GO:0048812">
    <property type="term" value="P:neuron projection morphogenesis"/>
    <property type="evidence" value="ECO:0007669"/>
    <property type="project" value="TreeGrafter"/>
</dbReference>
<proteinExistence type="predicted"/>
<evidence type="ECO:0000313" key="3">
    <source>
        <dbReference type="RefSeq" id="XP_041437135.1"/>
    </source>
</evidence>
<dbReference type="Gene3D" id="1.10.510.10">
    <property type="entry name" value="Transferase(Phosphotransferase) domain 1"/>
    <property type="match status" value="1"/>
</dbReference>
<dbReference type="GO" id="GO:0043408">
    <property type="term" value="P:regulation of MAPK cascade"/>
    <property type="evidence" value="ECO:0007669"/>
    <property type="project" value="TreeGrafter"/>
</dbReference>
<dbReference type="AlphaFoldDB" id="A0A8J1M7W0"/>
<dbReference type="KEGG" id="xla:121399664"/>